<accession>A0ABW2AVT3</accession>
<feature type="compositionally biased region" description="Low complexity" evidence="1">
    <location>
        <begin position="29"/>
        <end position="91"/>
    </location>
</feature>
<gene>
    <name evidence="3" type="ORF">ACFQBT_16005</name>
</gene>
<evidence type="ECO:0000256" key="1">
    <source>
        <dbReference type="SAM" id="MobiDB-lite"/>
    </source>
</evidence>
<sequence length="260" mass="26231">MRIPIHRPLIAVGAASAVLGLAACGSSVSVSAPSGGTSTTSSSSAAPTTSDSPTSSASQSSSTSAGGEAPSTSAAGGATEGTPGTVTPPGTKLKVGQAAVIHTNRGDDPKDPKYYETTIELSVAKIEKGSEADLSKLENAAKFKGQTPYYITVNAKLLSTKGASNLGVSVPSVDGTLKDGSEAQSLIVFGQLGPCDSKSFKATGSGDNLTIPVGATATGCTIVLAPSGDEVTGATYDDSRWNYENYSDNKYRDDPIVWSK</sequence>
<dbReference type="PROSITE" id="PS51257">
    <property type="entry name" value="PROKAR_LIPOPROTEIN"/>
    <property type="match status" value="1"/>
</dbReference>
<keyword evidence="2" id="KW-0732">Signal</keyword>
<feature type="region of interest" description="Disordered" evidence="1">
    <location>
        <begin position="29"/>
        <end position="93"/>
    </location>
</feature>
<dbReference type="RefSeq" id="WP_377824189.1">
    <property type="nucleotide sequence ID" value="NZ_JBHSWJ010000002.1"/>
</dbReference>
<evidence type="ECO:0000256" key="2">
    <source>
        <dbReference type="SAM" id="SignalP"/>
    </source>
</evidence>
<organism evidence="3 4">
    <name type="scientific">Branchiibius cervicis</name>
    <dbReference type="NCBI Taxonomy" id="908252"/>
    <lineage>
        <taxon>Bacteria</taxon>
        <taxon>Bacillati</taxon>
        <taxon>Actinomycetota</taxon>
        <taxon>Actinomycetes</taxon>
        <taxon>Micrococcales</taxon>
        <taxon>Dermacoccaceae</taxon>
        <taxon>Branchiibius</taxon>
    </lineage>
</organism>
<protein>
    <recommendedName>
        <fullName evidence="5">DUF4352 domain-containing protein</fullName>
    </recommendedName>
</protein>
<feature type="signal peptide" evidence="2">
    <location>
        <begin position="1"/>
        <end position="32"/>
    </location>
</feature>
<keyword evidence="4" id="KW-1185">Reference proteome</keyword>
<evidence type="ECO:0000313" key="3">
    <source>
        <dbReference type="EMBL" id="MFC6715232.1"/>
    </source>
</evidence>
<reference evidence="4" key="1">
    <citation type="journal article" date="2019" name="Int. J. Syst. Evol. Microbiol.">
        <title>The Global Catalogue of Microorganisms (GCM) 10K type strain sequencing project: providing services to taxonomists for standard genome sequencing and annotation.</title>
        <authorList>
            <consortium name="The Broad Institute Genomics Platform"/>
            <consortium name="The Broad Institute Genome Sequencing Center for Infectious Disease"/>
            <person name="Wu L."/>
            <person name="Ma J."/>
        </authorList>
    </citation>
    <scope>NUCLEOTIDE SEQUENCE [LARGE SCALE GENOMIC DNA]</scope>
    <source>
        <strain evidence="4">NBRC 106593</strain>
    </source>
</reference>
<dbReference type="Proteomes" id="UP001596356">
    <property type="component" value="Unassembled WGS sequence"/>
</dbReference>
<evidence type="ECO:0008006" key="5">
    <source>
        <dbReference type="Google" id="ProtNLM"/>
    </source>
</evidence>
<feature type="chain" id="PRO_5045299523" description="DUF4352 domain-containing protein" evidence="2">
    <location>
        <begin position="33"/>
        <end position="260"/>
    </location>
</feature>
<proteinExistence type="predicted"/>
<dbReference type="EMBL" id="JBHSWJ010000002">
    <property type="protein sequence ID" value="MFC6715232.1"/>
    <property type="molecule type" value="Genomic_DNA"/>
</dbReference>
<evidence type="ECO:0000313" key="4">
    <source>
        <dbReference type="Proteomes" id="UP001596356"/>
    </source>
</evidence>
<comment type="caution">
    <text evidence="3">The sequence shown here is derived from an EMBL/GenBank/DDBJ whole genome shotgun (WGS) entry which is preliminary data.</text>
</comment>
<name>A0ABW2AVT3_9MICO</name>